<comment type="caution">
    <text evidence="2">The sequence shown here is derived from an EMBL/GenBank/DDBJ whole genome shotgun (WGS) entry which is preliminary data.</text>
</comment>
<dbReference type="PANTHER" id="PTHR22741">
    <property type="entry name" value="P140CAP/SNIP-RELATED"/>
    <property type="match status" value="1"/>
</dbReference>
<feature type="region of interest" description="Disordered" evidence="1">
    <location>
        <begin position="1"/>
        <end position="26"/>
    </location>
</feature>
<dbReference type="GO" id="GO:0005737">
    <property type="term" value="C:cytoplasm"/>
    <property type="evidence" value="ECO:0007669"/>
    <property type="project" value="TreeGrafter"/>
</dbReference>
<feature type="compositionally biased region" description="Basic and acidic residues" evidence="1">
    <location>
        <begin position="1"/>
        <end position="20"/>
    </location>
</feature>
<name>A0A8T0BP45_SILME</name>
<evidence type="ECO:0000256" key="1">
    <source>
        <dbReference type="SAM" id="MobiDB-lite"/>
    </source>
</evidence>
<evidence type="ECO:0000313" key="3">
    <source>
        <dbReference type="Proteomes" id="UP000606274"/>
    </source>
</evidence>
<organism evidence="2 3">
    <name type="scientific">Silurus meridionalis</name>
    <name type="common">Southern catfish</name>
    <name type="synonym">Silurus soldatovi meridionalis</name>
    <dbReference type="NCBI Taxonomy" id="175797"/>
    <lineage>
        <taxon>Eukaryota</taxon>
        <taxon>Metazoa</taxon>
        <taxon>Chordata</taxon>
        <taxon>Craniata</taxon>
        <taxon>Vertebrata</taxon>
        <taxon>Euteleostomi</taxon>
        <taxon>Actinopterygii</taxon>
        <taxon>Neopterygii</taxon>
        <taxon>Teleostei</taxon>
        <taxon>Ostariophysi</taxon>
        <taxon>Siluriformes</taxon>
        <taxon>Siluridae</taxon>
        <taxon>Silurus</taxon>
    </lineage>
</organism>
<keyword evidence="3" id="KW-1185">Reference proteome</keyword>
<dbReference type="AlphaFoldDB" id="A0A8T0BP45"/>
<evidence type="ECO:0000313" key="2">
    <source>
        <dbReference type="EMBL" id="KAF7708103.1"/>
    </source>
</evidence>
<accession>A0A8T0BP45</accession>
<reference evidence="2" key="1">
    <citation type="submission" date="2020-08" db="EMBL/GenBank/DDBJ databases">
        <title>Chromosome-level assembly of Southern catfish (Silurus meridionalis) provides insights into visual adaptation to the nocturnal and benthic lifestyles.</title>
        <authorList>
            <person name="Zhang Y."/>
            <person name="Wang D."/>
            <person name="Peng Z."/>
        </authorList>
    </citation>
    <scope>NUCLEOTIDE SEQUENCE</scope>
    <source>
        <strain evidence="2">SWU-2019-XX</strain>
        <tissue evidence="2">Muscle</tissue>
    </source>
</reference>
<dbReference type="Proteomes" id="UP000606274">
    <property type="component" value="Unassembled WGS sequence"/>
</dbReference>
<dbReference type="InterPro" id="IPR051825">
    <property type="entry name" value="SRCIN1"/>
</dbReference>
<dbReference type="PANTHER" id="PTHR22741:SF11">
    <property type="entry name" value="SICKLE TAIL PROTEIN HOMOLOG"/>
    <property type="match status" value="1"/>
</dbReference>
<dbReference type="EMBL" id="JABFDY010000004">
    <property type="protein sequence ID" value="KAF7708103.1"/>
    <property type="molecule type" value="Genomic_DNA"/>
</dbReference>
<sequence>MCEEHVMDKVTSLKDTEHIQSKQSSSSTVLCANESKHCKLSQMAVPCCPMVGGARTSQQILAMQPSDLDKKRDAFLEHLKQKYPHHASVIISHQERLREQVQA</sequence>
<gene>
    <name evidence="2" type="ORF">HF521_017160</name>
</gene>
<proteinExistence type="predicted"/>
<protein>
    <submittedName>
        <fullName evidence="2">Uncharacterized protein</fullName>
    </submittedName>
</protein>